<accession>A0A699X6N6</accession>
<feature type="non-terminal residue" evidence="1">
    <location>
        <position position="96"/>
    </location>
</feature>
<evidence type="ECO:0000313" key="1">
    <source>
        <dbReference type="EMBL" id="GFD54733.1"/>
    </source>
</evidence>
<protein>
    <submittedName>
        <fullName evidence="1">Uncharacterized protein</fullName>
    </submittedName>
</protein>
<organism evidence="1">
    <name type="scientific">Tanacetum cinerariifolium</name>
    <name type="common">Dalmatian daisy</name>
    <name type="synonym">Chrysanthemum cinerariifolium</name>
    <dbReference type="NCBI Taxonomy" id="118510"/>
    <lineage>
        <taxon>Eukaryota</taxon>
        <taxon>Viridiplantae</taxon>
        <taxon>Streptophyta</taxon>
        <taxon>Embryophyta</taxon>
        <taxon>Tracheophyta</taxon>
        <taxon>Spermatophyta</taxon>
        <taxon>Magnoliopsida</taxon>
        <taxon>eudicotyledons</taxon>
        <taxon>Gunneridae</taxon>
        <taxon>Pentapetalae</taxon>
        <taxon>asterids</taxon>
        <taxon>campanulids</taxon>
        <taxon>Asterales</taxon>
        <taxon>Asteraceae</taxon>
        <taxon>Asteroideae</taxon>
        <taxon>Anthemideae</taxon>
        <taxon>Anthemidinae</taxon>
        <taxon>Tanacetum</taxon>
    </lineage>
</organism>
<dbReference type="EMBL" id="BKCJ011809506">
    <property type="protein sequence ID" value="GFD54733.1"/>
    <property type="molecule type" value="Genomic_DNA"/>
</dbReference>
<dbReference type="AlphaFoldDB" id="A0A699X6N6"/>
<proteinExistence type="predicted"/>
<sequence>AAGRLTNAAFQVEVTHLAHGAQALAQKGVEALKHGNSFFEQLGPGLEGHERRLAAGVHVEVPGAQGGQRQGGAAALVKLIDERHHRGLNGRVEVKR</sequence>
<feature type="non-terminal residue" evidence="1">
    <location>
        <position position="1"/>
    </location>
</feature>
<gene>
    <name evidence="1" type="ORF">Tci_926702</name>
</gene>
<reference evidence="1" key="1">
    <citation type="journal article" date="2019" name="Sci. Rep.">
        <title>Draft genome of Tanacetum cinerariifolium, the natural source of mosquito coil.</title>
        <authorList>
            <person name="Yamashiro T."/>
            <person name="Shiraishi A."/>
            <person name="Satake H."/>
            <person name="Nakayama K."/>
        </authorList>
    </citation>
    <scope>NUCLEOTIDE SEQUENCE</scope>
</reference>
<name>A0A699X6N6_TANCI</name>
<comment type="caution">
    <text evidence="1">The sequence shown here is derived from an EMBL/GenBank/DDBJ whole genome shotgun (WGS) entry which is preliminary data.</text>
</comment>